<gene>
    <name evidence="1" type="ORF">D0C36_16995</name>
</gene>
<accession>A0A372NPU3</accession>
<dbReference type="OrthoDB" id="797126at2"/>
<comment type="caution">
    <text evidence="1">The sequence shown here is derived from an EMBL/GenBank/DDBJ whole genome shotgun (WGS) entry which is preliminary data.</text>
</comment>
<reference evidence="1 2" key="1">
    <citation type="submission" date="2018-08" db="EMBL/GenBank/DDBJ databases">
        <title>Mucilaginibacter sp. MYSH2.</title>
        <authorList>
            <person name="Seo T."/>
        </authorList>
    </citation>
    <scope>NUCLEOTIDE SEQUENCE [LARGE SCALE GENOMIC DNA]</scope>
    <source>
        <strain evidence="1 2">MYSH2</strain>
    </source>
</reference>
<organism evidence="1 2">
    <name type="scientific">Mucilaginibacter conchicola</name>
    <dbReference type="NCBI Taxonomy" id="2303333"/>
    <lineage>
        <taxon>Bacteria</taxon>
        <taxon>Pseudomonadati</taxon>
        <taxon>Bacteroidota</taxon>
        <taxon>Sphingobacteriia</taxon>
        <taxon>Sphingobacteriales</taxon>
        <taxon>Sphingobacteriaceae</taxon>
        <taxon>Mucilaginibacter</taxon>
    </lineage>
</organism>
<proteinExistence type="predicted"/>
<dbReference type="AlphaFoldDB" id="A0A372NPU3"/>
<keyword evidence="2" id="KW-1185">Reference proteome</keyword>
<sequence length="250" mass="29467">MRPKKFWVQICSRRPYVDDKIYVDHCRLIESLFTYYLAPVYLKKLGKLLIDFKEEDDWSIFPKEAGESIYTLRTSFSFDRFYESSPSGKQALLLNAVRDGLLKLYEHLGLNCNDVNYAYKEILERDYKLSVPLLKGGKFNKQRRIKASLVAEHFLEYAMVYLIFTDKQGIELNKIPLFKTDAHQFAYQRLVASGKWTSDDVFSVYNNSKEFWIDVTTDGKHLIRYRPQGRDIEGVQEEINFFAKDVFVKL</sequence>
<name>A0A372NPU3_9SPHI</name>
<protein>
    <submittedName>
        <fullName evidence="1">Uncharacterized protein</fullName>
    </submittedName>
</protein>
<evidence type="ECO:0000313" key="2">
    <source>
        <dbReference type="Proteomes" id="UP000264217"/>
    </source>
</evidence>
<dbReference type="EMBL" id="QWDC01000003">
    <property type="protein sequence ID" value="RFZ90660.1"/>
    <property type="molecule type" value="Genomic_DNA"/>
</dbReference>
<dbReference type="RefSeq" id="WP_117392866.1">
    <property type="nucleotide sequence ID" value="NZ_QWDC01000003.1"/>
</dbReference>
<evidence type="ECO:0000313" key="1">
    <source>
        <dbReference type="EMBL" id="RFZ90660.1"/>
    </source>
</evidence>
<dbReference type="Proteomes" id="UP000264217">
    <property type="component" value="Unassembled WGS sequence"/>
</dbReference>